<accession>D0MEE5</accession>
<evidence type="ECO:0000313" key="2">
    <source>
        <dbReference type="Proteomes" id="UP000002221"/>
    </source>
</evidence>
<dbReference type="STRING" id="518766.Rmar_2294"/>
<dbReference type="EMBL" id="CP001807">
    <property type="protein sequence ID" value="ACY49173.1"/>
    <property type="molecule type" value="Genomic_DNA"/>
</dbReference>
<dbReference type="Proteomes" id="UP000002221">
    <property type="component" value="Chromosome"/>
</dbReference>
<name>D0MEE5_RHOM4</name>
<dbReference type="KEGG" id="rmr:Rmar_2294"/>
<reference evidence="1 2" key="1">
    <citation type="journal article" date="2009" name="Stand. Genomic Sci.">
        <title>Complete genome sequence of Rhodothermus marinus type strain (R-10).</title>
        <authorList>
            <person name="Nolan M."/>
            <person name="Tindall B.J."/>
            <person name="Pomrenke H."/>
            <person name="Lapidus A."/>
            <person name="Copeland A."/>
            <person name="Glavina Del Rio T."/>
            <person name="Lucas S."/>
            <person name="Chen F."/>
            <person name="Tice H."/>
            <person name="Cheng J.F."/>
            <person name="Saunders E."/>
            <person name="Han C."/>
            <person name="Bruce D."/>
            <person name="Goodwin L."/>
            <person name="Chain P."/>
            <person name="Pitluck S."/>
            <person name="Ovchinikova G."/>
            <person name="Pati A."/>
            <person name="Ivanova N."/>
            <person name="Mavromatis K."/>
            <person name="Chen A."/>
            <person name="Palaniappan K."/>
            <person name="Land M."/>
            <person name="Hauser L."/>
            <person name="Chang Y.J."/>
            <person name="Jeffries C.D."/>
            <person name="Brettin T."/>
            <person name="Goker M."/>
            <person name="Bristow J."/>
            <person name="Eisen J.A."/>
            <person name="Markowitz V."/>
            <person name="Hugenholtz P."/>
            <person name="Kyrpides N.C."/>
            <person name="Klenk H.P."/>
            <person name="Detter J.C."/>
        </authorList>
    </citation>
    <scope>NUCLEOTIDE SEQUENCE [LARGE SCALE GENOMIC DNA]</scope>
    <source>
        <strain evidence="2">ATCC 43812 / DSM 4252 / R-10</strain>
    </source>
</reference>
<dbReference type="RefSeq" id="WP_012844783.1">
    <property type="nucleotide sequence ID" value="NC_013501.1"/>
</dbReference>
<proteinExistence type="predicted"/>
<dbReference type="HOGENOM" id="CLU_1199020_0_0_10"/>
<dbReference type="AlphaFoldDB" id="D0MEE5"/>
<sequence length="231" mass="24484">MKLLLSSDALPTATLDELGAACRRRALAGLELVLGRGQGHRYEALRCPIEAGDEAVQPSVPVCWLVLPGRPRLSELMTWAGEAHRLGAGLLLRAPVEELPRPVRAALVHGSDLAEVEQAVAWAREQGMFTCYQPEPEALQQGTWRVVLAQTLPTLAHVRLPGSGPEGQEAGAPTGVGAFLAALTLAGYAGTVALIPSGPDRLPAWETWLLRRRGWGCGTAAARRARSGVSG</sequence>
<protein>
    <submittedName>
        <fullName evidence="1">Uncharacterized protein</fullName>
    </submittedName>
</protein>
<keyword evidence="2" id="KW-1185">Reference proteome</keyword>
<dbReference type="OrthoDB" id="9867648at2"/>
<gene>
    <name evidence="1" type="ordered locus">Rmar_2294</name>
</gene>
<organism evidence="1 2">
    <name type="scientific">Rhodothermus marinus (strain ATCC 43812 / DSM 4252 / R-10)</name>
    <name type="common">Rhodothermus obamensis</name>
    <dbReference type="NCBI Taxonomy" id="518766"/>
    <lineage>
        <taxon>Bacteria</taxon>
        <taxon>Pseudomonadati</taxon>
        <taxon>Rhodothermota</taxon>
        <taxon>Rhodothermia</taxon>
        <taxon>Rhodothermales</taxon>
        <taxon>Rhodothermaceae</taxon>
        <taxon>Rhodothermus</taxon>
    </lineage>
</organism>
<evidence type="ECO:0000313" key="1">
    <source>
        <dbReference type="EMBL" id="ACY49173.1"/>
    </source>
</evidence>